<gene>
    <name evidence="2" type="ORF">GLAREA_05006</name>
</gene>
<dbReference type="AlphaFoldDB" id="S3CRC1"/>
<proteinExistence type="predicted"/>
<dbReference type="InterPro" id="IPR051678">
    <property type="entry name" value="AGP_Transferase"/>
</dbReference>
<dbReference type="PANTHER" id="PTHR21310">
    <property type="entry name" value="AMINOGLYCOSIDE PHOSPHOTRANSFERASE-RELATED-RELATED"/>
    <property type="match status" value="1"/>
</dbReference>
<accession>S3CRC1</accession>
<evidence type="ECO:0000313" key="3">
    <source>
        <dbReference type="Proteomes" id="UP000016922"/>
    </source>
</evidence>
<sequence>MNQIVEDAGSLDVFRWPSSSPPSPENLEHAARLCQGALGSTSVAVVATPYNHAGWSAQDCIKVSFPSENRSFIAKVPRLVDENSATACKNEAQRASWASQHQIGPAVIAIDDLSGAFAMEFLSGQTLSAQMMLQDHLKTCTIGLLRRIHDAPSQHYMQIYNAPAAVKRMLQAADKERLLDGDDGLLLESLITWTFQKVGCQPTFQTLVPCHNDFHSQNIMLDQQGTLWAIDFEDCDLGDPMWDLGYLTANMGLEPLDLAGIYGCNMEQKKRLEVFYYLAIGHCAVWSAIHGPLWTQHYRDCMLRLRRGWLRL</sequence>
<dbReference type="Pfam" id="PF01636">
    <property type="entry name" value="APH"/>
    <property type="match status" value="1"/>
</dbReference>
<dbReference type="InterPro" id="IPR011009">
    <property type="entry name" value="Kinase-like_dom_sf"/>
</dbReference>
<dbReference type="GO" id="GO:0016301">
    <property type="term" value="F:kinase activity"/>
    <property type="evidence" value="ECO:0007669"/>
    <property type="project" value="UniProtKB-KW"/>
</dbReference>
<dbReference type="SUPFAM" id="SSF56112">
    <property type="entry name" value="Protein kinase-like (PK-like)"/>
    <property type="match status" value="1"/>
</dbReference>
<dbReference type="OrthoDB" id="5324308at2759"/>
<evidence type="ECO:0000313" key="2">
    <source>
        <dbReference type="EMBL" id="EPE28215.1"/>
    </source>
</evidence>
<name>S3CRC1_GLAL2</name>
<evidence type="ECO:0000259" key="1">
    <source>
        <dbReference type="Pfam" id="PF01636"/>
    </source>
</evidence>
<dbReference type="Gene3D" id="3.90.1200.10">
    <property type="match status" value="1"/>
</dbReference>
<dbReference type="Proteomes" id="UP000016922">
    <property type="component" value="Unassembled WGS sequence"/>
</dbReference>
<dbReference type="GeneID" id="19464061"/>
<dbReference type="InterPro" id="IPR002575">
    <property type="entry name" value="Aminoglycoside_PTrfase"/>
</dbReference>
<keyword evidence="3" id="KW-1185">Reference proteome</keyword>
<dbReference type="RefSeq" id="XP_008085574.1">
    <property type="nucleotide sequence ID" value="XM_008087383.1"/>
</dbReference>
<organism evidence="2 3">
    <name type="scientific">Glarea lozoyensis (strain ATCC 20868 / MF5171)</name>
    <dbReference type="NCBI Taxonomy" id="1116229"/>
    <lineage>
        <taxon>Eukaryota</taxon>
        <taxon>Fungi</taxon>
        <taxon>Dikarya</taxon>
        <taxon>Ascomycota</taxon>
        <taxon>Pezizomycotina</taxon>
        <taxon>Leotiomycetes</taxon>
        <taxon>Helotiales</taxon>
        <taxon>Helotiaceae</taxon>
        <taxon>Glarea</taxon>
    </lineage>
</organism>
<feature type="domain" description="Aminoglycoside phosphotransferase" evidence="1">
    <location>
        <begin position="68"/>
        <end position="250"/>
    </location>
</feature>
<keyword evidence="2" id="KW-0418">Kinase</keyword>
<dbReference type="EMBL" id="KE145369">
    <property type="protein sequence ID" value="EPE28215.1"/>
    <property type="molecule type" value="Genomic_DNA"/>
</dbReference>
<reference evidence="2 3" key="1">
    <citation type="journal article" date="2013" name="BMC Genomics">
        <title>Genomics-driven discovery of the pneumocandin biosynthetic gene cluster in the fungus Glarea lozoyensis.</title>
        <authorList>
            <person name="Chen L."/>
            <person name="Yue Q."/>
            <person name="Zhang X."/>
            <person name="Xiang M."/>
            <person name="Wang C."/>
            <person name="Li S."/>
            <person name="Che Y."/>
            <person name="Ortiz-Lopez F.J."/>
            <person name="Bills G.F."/>
            <person name="Liu X."/>
            <person name="An Z."/>
        </authorList>
    </citation>
    <scope>NUCLEOTIDE SEQUENCE [LARGE SCALE GENOMIC DNA]</scope>
    <source>
        <strain evidence="3">ATCC 20868 / MF5171</strain>
    </source>
</reference>
<keyword evidence="2" id="KW-0808">Transferase</keyword>
<dbReference type="KEGG" id="glz:GLAREA_05006"/>
<protein>
    <submittedName>
        <fullName evidence="2">Protein kinase-like (PK-like)</fullName>
    </submittedName>
</protein>
<dbReference type="HOGENOM" id="CLU_891510_0_0_1"/>